<reference evidence="3" key="1">
    <citation type="submission" date="2021-10" db="EMBL/GenBank/DDBJ databases">
        <title>Tropical sea cucumber genome reveals ecological adaptation and Cuvierian tubules defense mechanism.</title>
        <authorList>
            <person name="Chen T."/>
        </authorList>
    </citation>
    <scope>NUCLEOTIDE SEQUENCE</scope>
    <source>
        <strain evidence="3">Nanhai2018</strain>
        <tissue evidence="3">Muscle</tissue>
    </source>
</reference>
<keyword evidence="4" id="KW-1185">Reference proteome</keyword>
<gene>
    <name evidence="3" type="ORF">HOLleu_23027</name>
</gene>
<organism evidence="3 4">
    <name type="scientific">Holothuria leucospilota</name>
    <name type="common">Black long sea cucumber</name>
    <name type="synonym">Mertensiothuria leucospilota</name>
    <dbReference type="NCBI Taxonomy" id="206669"/>
    <lineage>
        <taxon>Eukaryota</taxon>
        <taxon>Metazoa</taxon>
        <taxon>Echinodermata</taxon>
        <taxon>Eleutherozoa</taxon>
        <taxon>Echinozoa</taxon>
        <taxon>Holothuroidea</taxon>
        <taxon>Aspidochirotacea</taxon>
        <taxon>Aspidochirotida</taxon>
        <taxon>Holothuriidae</taxon>
        <taxon>Holothuria</taxon>
    </lineage>
</organism>
<evidence type="ECO:0000256" key="1">
    <source>
        <dbReference type="SAM" id="Phobius"/>
    </source>
</evidence>
<feature type="transmembrane region" description="Helical" evidence="1">
    <location>
        <begin position="244"/>
        <end position="263"/>
    </location>
</feature>
<feature type="transmembrane region" description="Helical" evidence="1">
    <location>
        <begin position="176"/>
        <end position="195"/>
    </location>
</feature>
<keyword evidence="2" id="KW-0732">Signal</keyword>
<feature type="transmembrane region" description="Helical" evidence="1">
    <location>
        <begin position="89"/>
        <end position="108"/>
    </location>
</feature>
<proteinExistence type="predicted"/>
<dbReference type="AlphaFoldDB" id="A0A9Q1BUL8"/>
<keyword evidence="1" id="KW-0472">Membrane</keyword>
<feature type="transmembrane region" description="Helical" evidence="1">
    <location>
        <begin position="120"/>
        <end position="138"/>
    </location>
</feature>
<feature type="signal peptide" evidence="2">
    <location>
        <begin position="1"/>
        <end position="22"/>
    </location>
</feature>
<accession>A0A9Q1BUL8</accession>
<feature type="chain" id="PRO_5040139964" evidence="2">
    <location>
        <begin position="23"/>
        <end position="297"/>
    </location>
</feature>
<protein>
    <submittedName>
        <fullName evidence="3">Uncharacterized protein</fullName>
    </submittedName>
</protein>
<dbReference type="Proteomes" id="UP001152320">
    <property type="component" value="Chromosome 11"/>
</dbReference>
<name>A0A9Q1BUL8_HOLLE</name>
<evidence type="ECO:0000256" key="2">
    <source>
        <dbReference type="SAM" id="SignalP"/>
    </source>
</evidence>
<keyword evidence="1" id="KW-1133">Transmembrane helix</keyword>
<dbReference type="EMBL" id="JAIZAY010000011">
    <property type="protein sequence ID" value="KAJ8032934.1"/>
    <property type="molecule type" value="Genomic_DNA"/>
</dbReference>
<sequence length="297" mass="34024">MRSCKELFHGLLIFSTCWGVHGEEMERSWNTSFPAWFQDLSQDIQQTGRGTIFKNFGPRGDTSVNGATFVSTAVGLPSLCYVTPWDNQMLQVCFAAAFVFVLVVLMYLKYNLRSQVKNILCRSFPSAVWMTFLIFVAYPRFLFLNNETHIAIIRKIEMIMSRWSQVNVQILTRGRMSLILIICLVIFAGLILLIVNPDIVYYIAKNYAELIESILLLLFSDNIIKTYTPNLTNLFNNTVALSNSSRIALFVVLPIIFIINFTIHGKGERKIYIRLFELSVTFIRTCNSAIEDHDNVI</sequence>
<keyword evidence="1" id="KW-0812">Transmembrane</keyword>
<evidence type="ECO:0000313" key="4">
    <source>
        <dbReference type="Proteomes" id="UP001152320"/>
    </source>
</evidence>
<comment type="caution">
    <text evidence="3">The sequence shown here is derived from an EMBL/GenBank/DDBJ whole genome shotgun (WGS) entry which is preliminary data.</text>
</comment>
<evidence type="ECO:0000313" key="3">
    <source>
        <dbReference type="EMBL" id="KAJ8032934.1"/>
    </source>
</evidence>